<accession>A0A6G1HEK3</accession>
<dbReference type="Pfam" id="PF23151">
    <property type="entry name" value="NuiA_2"/>
    <property type="match status" value="1"/>
</dbReference>
<organism evidence="2 3">
    <name type="scientific">Aulographum hederae CBS 113979</name>
    <dbReference type="NCBI Taxonomy" id="1176131"/>
    <lineage>
        <taxon>Eukaryota</taxon>
        <taxon>Fungi</taxon>
        <taxon>Dikarya</taxon>
        <taxon>Ascomycota</taxon>
        <taxon>Pezizomycotina</taxon>
        <taxon>Dothideomycetes</taxon>
        <taxon>Pleosporomycetidae</taxon>
        <taxon>Aulographales</taxon>
        <taxon>Aulographaceae</taxon>
    </lineage>
</organism>
<evidence type="ECO:0000313" key="3">
    <source>
        <dbReference type="Proteomes" id="UP000800041"/>
    </source>
</evidence>
<dbReference type="AlphaFoldDB" id="A0A6G1HEK3"/>
<gene>
    <name evidence="2" type="ORF">K402DRAFT_322913</name>
</gene>
<dbReference type="PANTHER" id="PTHR42093:SF1">
    <property type="match status" value="1"/>
</dbReference>
<dbReference type="PANTHER" id="PTHR42093">
    <property type="match status" value="1"/>
</dbReference>
<feature type="region of interest" description="Disordered" evidence="1">
    <location>
        <begin position="1"/>
        <end position="36"/>
    </location>
</feature>
<proteinExistence type="predicted"/>
<reference evidence="2" key="1">
    <citation type="journal article" date="2020" name="Stud. Mycol.">
        <title>101 Dothideomycetes genomes: a test case for predicting lifestyles and emergence of pathogens.</title>
        <authorList>
            <person name="Haridas S."/>
            <person name="Albert R."/>
            <person name="Binder M."/>
            <person name="Bloem J."/>
            <person name="Labutti K."/>
            <person name="Salamov A."/>
            <person name="Andreopoulos B."/>
            <person name="Baker S."/>
            <person name="Barry K."/>
            <person name="Bills G."/>
            <person name="Bluhm B."/>
            <person name="Cannon C."/>
            <person name="Castanera R."/>
            <person name="Culley D."/>
            <person name="Daum C."/>
            <person name="Ezra D."/>
            <person name="Gonzalez J."/>
            <person name="Henrissat B."/>
            <person name="Kuo A."/>
            <person name="Liang C."/>
            <person name="Lipzen A."/>
            <person name="Lutzoni F."/>
            <person name="Magnuson J."/>
            <person name="Mondo S."/>
            <person name="Nolan M."/>
            <person name="Ohm R."/>
            <person name="Pangilinan J."/>
            <person name="Park H.-J."/>
            <person name="Ramirez L."/>
            <person name="Alfaro M."/>
            <person name="Sun H."/>
            <person name="Tritt A."/>
            <person name="Yoshinaga Y."/>
            <person name="Zwiers L.-H."/>
            <person name="Turgeon B."/>
            <person name="Goodwin S."/>
            <person name="Spatafora J."/>
            <person name="Crous P."/>
            <person name="Grigoriev I."/>
        </authorList>
    </citation>
    <scope>NUCLEOTIDE SEQUENCE</scope>
    <source>
        <strain evidence="2">CBS 113979</strain>
    </source>
</reference>
<protein>
    <submittedName>
        <fullName evidence="2">Uncharacterized protein</fullName>
    </submittedName>
</protein>
<evidence type="ECO:0000256" key="1">
    <source>
        <dbReference type="SAM" id="MobiDB-lite"/>
    </source>
</evidence>
<keyword evidence="3" id="KW-1185">Reference proteome</keyword>
<dbReference type="Proteomes" id="UP000800041">
    <property type="component" value="Unassembled WGS sequence"/>
</dbReference>
<sequence length="157" mass="16510">MSSDDAYASFLDKANQDTGSGGASAQSSKKKGTKAVTAAVPKELEGIDEVYSSEADEPFEAVSLAWDGEGEEGPSADDLKSLLSHPNAVTAISQKDFDPGNQYGKVVDKVKKAGSGEVAYFEVELDESRTEYWVVGVVGGKGKERRVVGVKAVAVMT</sequence>
<dbReference type="OrthoDB" id="5366485at2759"/>
<dbReference type="InterPro" id="IPR056539">
    <property type="entry name" value="NuiA-like"/>
</dbReference>
<dbReference type="EMBL" id="ML977139">
    <property type="protein sequence ID" value="KAF1991449.1"/>
    <property type="molecule type" value="Genomic_DNA"/>
</dbReference>
<name>A0A6G1HEK3_9PEZI</name>
<evidence type="ECO:0000313" key="2">
    <source>
        <dbReference type="EMBL" id="KAF1991449.1"/>
    </source>
</evidence>